<feature type="repeat" description="ANK" evidence="13">
    <location>
        <begin position="530"/>
        <end position="562"/>
    </location>
</feature>
<keyword evidence="11 13" id="KW-0040">ANK repeat</keyword>
<evidence type="ECO:0000313" key="17">
    <source>
        <dbReference type="Proteomes" id="UP000886700"/>
    </source>
</evidence>
<evidence type="ECO:0000256" key="11">
    <source>
        <dbReference type="ARBA" id="ARBA00023043"/>
    </source>
</evidence>
<evidence type="ECO:0000256" key="5">
    <source>
        <dbReference type="ARBA" id="ARBA00022723"/>
    </source>
</evidence>
<dbReference type="PROSITE" id="PS50297">
    <property type="entry name" value="ANK_REP_REGION"/>
    <property type="match status" value="1"/>
</dbReference>
<evidence type="ECO:0000313" key="18">
    <source>
        <dbReference type="RefSeq" id="XP_040609217.1"/>
    </source>
</evidence>
<evidence type="ECO:0000256" key="12">
    <source>
        <dbReference type="ARBA" id="ARBA00023054"/>
    </source>
</evidence>
<feature type="domain" description="VLRF1" evidence="16">
    <location>
        <begin position="200"/>
        <end position="343"/>
    </location>
</feature>
<gene>
    <name evidence="18" type="primary">Ankzf1</name>
</gene>
<feature type="region of interest" description="Disordered" evidence="15">
    <location>
        <begin position="108"/>
        <end position="153"/>
    </location>
</feature>
<sequence length="722" mass="80523">MSPAPGAALTSASVSLLDLTAEAPLVRGLSLVSQAPAEALPGASCTPCPENTSSGRKVSPCSLDISEKLFCSACDQIFQNHREQREHYKLDWHRFNLKQRLKNRPLLSASDFEKQSSTGDLSSISGSEDSDSSSEEDLPTLDEGRAEFEKPSRPRGFYPHRVLFRNAQGQFLYAYRCVLGPHQVPPETEELLIQNLQNGGSRYSVVLMAAAGHFAGAVFQGREVVTHKTFHRYTVRAKRGTAQGLQDAQGRASRSAGANLRRYNEAMLYKDVRDLLAGPAWAKALGEAETILLRAPRSGRSLFFGGQGAPLQKDDSRLWDIPLTTRRPTFGELQRVLHKLMTLQVYDEDPREMIRFHSLETHWKPVREERKKATDKEKTKVPSDENKALEQDEESLKQGSESQEEDGSQVELELVELTLGTLDLREFEVLPKRRRRKKKKERSQDQQCGTHVTLLQQSQEDETFSQPDQVVTTPLDSLVDEAKAPGQPELWDMLLSACRAGDVEVLKLQLASGPVDPGVMSLLNAPLGSGGFTLLHAAAAAGRGLVVRLLLEAGADPTVQDSRARPPYTVAADRSTRNEFRRFMEKNLDAYDYNKARVPAPLTQEMEARQAMRKKEQKAARRQRGQQQQKQKEQEEQEREEQRRFAALSDREKRALAAERRLAAQLGAPRPPVPDAAVVGAGRCWSCGVSLQGLVPFHYLDFSFCSTHCLRDHRSQAGRPSS</sequence>
<feature type="compositionally biased region" description="Basic and acidic residues" evidence="15">
    <location>
        <begin position="630"/>
        <end position="651"/>
    </location>
</feature>
<dbReference type="SUPFAM" id="SSF48403">
    <property type="entry name" value="Ankyrin repeat"/>
    <property type="match status" value="1"/>
</dbReference>
<evidence type="ECO:0000256" key="2">
    <source>
        <dbReference type="ARBA" id="ARBA00009262"/>
    </source>
</evidence>
<dbReference type="InterPro" id="IPR041540">
    <property type="entry name" value="VATC"/>
</dbReference>
<dbReference type="RefSeq" id="XP_040609217.1">
    <property type="nucleotide sequence ID" value="XM_040753283.1"/>
</dbReference>
<proteinExistence type="inferred from homology"/>
<evidence type="ECO:0000256" key="6">
    <source>
        <dbReference type="ARBA" id="ARBA00022737"/>
    </source>
</evidence>
<evidence type="ECO:0000256" key="8">
    <source>
        <dbReference type="ARBA" id="ARBA00022771"/>
    </source>
</evidence>
<name>A0ABM2Y2W0_MESAU</name>
<evidence type="ECO:0000256" key="4">
    <source>
        <dbReference type="ARBA" id="ARBA00022722"/>
    </source>
</evidence>
<dbReference type="Pfam" id="PF18716">
    <property type="entry name" value="VATC"/>
    <property type="match status" value="1"/>
</dbReference>
<dbReference type="PROSITE" id="PS50088">
    <property type="entry name" value="ANK_REPEAT"/>
    <property type="match status" value="1"/>
</dbReference>
<feature type="compositionally biased region" description="Basic and acidic residues" evidence="15">
    <location>
        <begin position="367"/>
        <end position="396"/>
    </location>
</feature>
<evidence type="ECO:0000259" key="16">
    <source>
        <dbReference type="PROSITE" id="PS52044"/>
    </source>
</evidence>
<comment type="subcellular location">
    <subcellularLocation>
        <location evidence="1">Cytoplasm</location>
    </subcellularLocation>
</comment>
<comment type="domain">
    <text evidence="14">The VLRF1 domain mediates binding to the 60S ribosomal subunit.</text>
</comment>
<dbReference type="PROSITE" id="PS52044">
    <property type="entry name" value="VLRF1"/>
    <property type="match status" value="1"/>
</dbReference>
<feature type="region of interest" description="Disordered" evidence="15">
    <location>
        <begin position="607"/>
        <end position="651"/>
    </location>
</feature>
<keyword evidence="4 14" id="KW-0540">Nuclease</keyword>
<evidence type="ECO:0000256" key="14">
    <source>
        <dbReference type="PROSITE-ProRule" id="PRU01389"/>
    </source>
</evidence>
<feature type="compositionally biased region" description="Low complexity" evidence="15">
    <location>
        <begin position="116"/>
        <end position="127"/>
    </location>
</feature>
<keyword evidence="5" id="KW-0479">Metal-binding</keyword>
<dbReference type="InterPro" id="IPR036770">
    <property type="entry name" value="Ankyrin_rpt-contain_sf"/>
</dbReference>
<comment type="similarity">
    <text evidence="2 14">Belongs to the ANKZF1/VMS1 family.</text>
</comment>
<feature type="compositionally biased region" description="Acidic residues" evidence="15">
    <location>
        <begin position="128"/>
        <end position="140"/>
    </location>
</feature>
<keyword evidence="3 14" id="KW-0963">Cytoplasm</keyword>
<evidence type="ECO:0000256" key="9">
    <source>
        <dbReference type="ARBA" id="ARBA00022801"/>
    </source>
</evidence>
<dbReference type="PROSITE" id="PS00028">
    <property type="entry name" value="ZINC_FINGER_C2H2_1"/>
    <property type="match status" value="1"/>
</dbReference>
<feature type="compositionally biased region" description="Basic and acidic residues" evidence="15">
    <location>
        <begin position="142"/>
        <end position="152"/>
    </location>
</feature>
<keyword evidence="10" id="KW-0862">Zinc</keyword>
<dbReference type="SMART" id="SM00248">
    <property type="entry name" value="ANK"/>
    <property type="match status" value="2"/>
</dbReference>
<dbReference type="Pfam" id="PF00023">
    <property type="entry name" value="Ank"/>
    <property type="match status" value="1"/>
</dbReference>
<evidence type="ECO:0000256" key="13">
    <source>
        <dbReference type="PROSITE-ProRule" id="PRU00023"/>
    </source>
</evidence>
<dbReference type="GeneID" id="101836343"/>
<reference evidence="18" key="1">
    <citation type="submission" date="2025-08" db="UniProtKB">
        <authorList>
            <consortium name="RefSeq"/>
        </authorList>
    </citation>
    <scope>IDENTIFICATION</scope>
    <source>
        <tissue evidence="18">Liver</tissue>
    </source>
</reference>
<evidence type="ECO:0000256" key="7">
    <source>
        <dbReference type="ARBA" id="ARBA00022759"/>
    </source>
</evidence>
<organism evidence="17 18">
    <name type="scientific">Mesocricetus auratus</name>
    <name type="common">Golden hamster</name>
    <dbReference type="NCBI Taxonomy" id="10036"/>
    <lineage>
        <taxon>Eukaryota</taxon>
        <taxon>Metazoa</taxon>
        <taxon>Chordata</taxon>
        <taxon>Craniata</taxon>
        <taxon>Vertebrata</taxon>
        <taxon>Euteleostomi</taxon>
        <taxon>Mammalia</taxon>
        <taxon>Eutheria</taxon>
        <taxon>Euarchontoglires</taxon>
        <taxon>Glires</taxon>
        <taxon>Rodentia</taxon>
        <taxon>Myomorpha</taxon>
        <taxon>Muroidea</taxon>
        <taxon>Cricetidae</taxon>
        <taxon>Cricetinae</taxon>
        <taxon>Mesocricetus</taxon>
    </lineage>
</organism>
<feature type="region of interest" description="Disordered" evidence="15">
    <location>
        <begin position="367"/>
        <end position="409"/>
    </location>
</feature>
<evidence type="ECO:0000256" key="15">
    <source>
        <dbReference type="SAM" id="MobiDB-lite"/>
    </source>
</evidence>
<dbReference type="Gene3D" id="1.25.40.20">
    <property type="entry name" value="Ankyrin repeat-containing domain"/>
    <property type="match status" value="1"/>
</dbReference>
<dbReference type="InterPro" id="IPR047139">
    <property type="entry name" value="ANKZ1/VMS1"/>
</dbReference>
<keyword evidence="12" id="KW-0175">Coiled coil</keyword>
<feature type="compositionally biased region" description="Basic and acidic residues" evidence="15">
    <location>
        <begin position="607"/>
        <end position="619"/>
    </location>
</feature>
<feature type="active site" evidence="14">
    <location>
        <position position="243"/>
    </location>
</feature>
<dbReference type="Pfam" id="PF18826">
    <property type="entry name" value="bVLRF1"/>
    <property type="match status" value="1"/>
</dbReference>
<dbReference type="InterPro" id="IPR041175">
    <property type="entry name" value="VLRF1/Vms1"/>
</dbReference>
<keyword evidence="8" id="KW-0863">Zinc-finger</keyword>
<keyword evidence="6" id="KW-0677">Repeat</keyword>
<evidence type="ECO:0000256" key="3">
    <source>
        <dbReference type="ARBA" id="ARBA00022490"/>
    </source>
</evidence>
<keyword evidence="9 14" id="KW-0378">Hydrolase</keyword>
<dbReference type="InterPro" id="IPR013087">
    <property type="entry name" value="Znf_C2H2_type"/>
</dbReference>
<accession>A0ABM2Y2W0</accession>
<keyword evidence="17" id="KW-1185">Reference proteome</keyword>
<evidence type="ECO:0000256" key="10">
    <source>
        <dbReference type="ARBA" id="ARBA00022833"/>
    </source>
</evidence>
<evidence type="ECO:0000256" key="1">
    <source>
        <dbReference type="ARBA" id="ARBA00004496"/>
    </source>
</evidence>
<dbReference type="Proteomes" id="UP000886700">
    <property type="component" value="Unplaced"/>
</dbReference>
<keyword evidence="7 14" id="KW-0255">Endonuclease</keyword>
<protein>
    <submittedName>
        <fullName evidence="18">Ankyrin repeat and zinc finger domain-containing protein 1 isoform X3</fullName>
    </submittedName>
</protein>
<dbReference type="InterPro" id="IPR002110">
    <property type="entry name" value="Ankyrin_rpt"/>
</dbReference>
<dbReference type="PANTHER" id="PTHR16036:SF2">
    <property type="entry name" value="TRNA ENDONUCLEASE ANKZF1"/>
    <property type="match status" value="1"/>
</dbReference>
<dbReference type="PANTHER" id="PTHR16036">
    <property type="entry name" value="ANKYRIN REPEAT AND ZINC FINGER DOMAIN-CONTAINING PROTEIN 1"/>
    <property type="match status" value="1"/>
</dbReference>